<gene>
    <name evidence="1" type="ORF">EGI31_14245</name>
</gene>
<dbReference type="AlphaFoldDB" id="A0AAE3KX53"/>
<dbReference type="EMBL" id="RJUF01000065">
    <property type="protein sequence ID" value="MCP9764110.1"/>
    <property type="molecule type" value="Genomic_DNA"/>
</dbReference>
<name>A0AAE3KX53_9BACT</name>
<protein>
    <submittedName>
        <fullName evidence="1">Uncharacterized protein</fullName>
    </submittedName>
</protein>
<accession>A0AAE3KX53</accession>
<proteinExistence type="predicted"/>
<organism evidence="1 2">
    <name type="scientific">Lacihabitans soyangensis</name>
    <dbReference type="NCBI Taxonomy" id="869394"/>
    <lineage>
        <taxon>Bacteria</taxon>
        <taxon>Pseudomonadati</taxon>
        <taxon>Bacteroidota</taxon>
        <taxon>Cytophagia</taxon>
        <taxon>Cytophagales</taxon>
        <taxon>Leadbetterellaceae</taxon>
        <taxon>Lacihabitans</taxon>
    </lineage>
</organism>
<sequence>MVGKTIEYFKKLGFEVLKSDCEGRKLWFKRGSILTNLGTFNPLKWKSEIYIEIIGQEVTAEFKINAAGQIPTQKEEVIWDNFIGSMLNRVGT</sequence>
<reference evidence="1 2" key="1">
    <citation type="submission" date="2018-11" db="EMBL/GenBank/DDBJ databases">
        <title>Novel bacteria species description.</title>
        <authorList>
            <person name="Han J.-H."/>
        </authorList>
    </citation>
    <scope>NUCLEOTIDE SEQUENCE [LARGE SCALE GENOMIC DNA]</scope>
    <source>
        <strain evidence="1 2">KCTC23259</strain>
    </source>
</reference>
<comment type="caution">
    <text evidence="1">The sequence shown here is derived from an EMBL/GenBank/DDBJ whole genome shotgun (WGS) entry which is preliminary data.</text>
</comment>
<evidence type="ECO:0000313" key="1">
    <source>
        <dbReference type="EMBL" id="MCP9764110.1"/>
    </source>
</evidence>
<keyword evidence="2" id="KW-1185">Reference proteome</keyword>
<dbReference type="Proteomes" id="UP001204144">
    <property type="component" value="Unassembled WGS sequence"/>
</dbReference>
<evidence type="ECO:0000313" key="2">
    <source>
        <dbReference type="Proteomes" id="UP001204144"/>
    </source>
</evidence>